<dbReference type="EMBL" id="LJZO01000008">
    <property type="protein sequence ID" value="ROW00695.1"/>
    <property type="molecule type" value="Genomic_DNA"/>
</dbReference>
<dbReference type="AlphaFoldDB" id="A0A423WBL3"/>
<dbReference type="OrthoDB" id="10617090at2759"/>
<evidence type="ECO:0000256" key="1">
    <source>
        <dbReference type="SAM" id="MobiDB-lite"/>
    </source>
</evidence>
<dbReference type="Proteomes" id="UP000284375">
    <property type="component" value="Unassembled WGS sequence"/>
</dbReference>
<organism evidence="2 3">
    <name type="scientific">Cytospora chrysosperma</name>
    <name type="common">Cytospora canker fungus</name>
    <name type="synonym">Sphaeria chrysosperma</name>
    <dbReference type="NCBI Taxonomy" id="252740"/>
    <lineage>
        <taxon>Eukaryota</taxon>
        <taxon>Fungi</taxon>
        <taxon>Dikarya</taxon>
        <taxon>Ascomycota</taxon>
        <taxon>Pezizomycotina</taxon>
        <taxon>Sordariomycetes</taxon>
        <taxon>Sordariomycetidae</taxon>
        <taxon>Diaporthales</taxon>
        <taxon>Cytosporaceae</taxon>
        <taxon>Cytospora</taxon>
    </lineage>
</organism>
<name>A0A423WBL3_CYTCH</name>
<sequence>MYAPRSQNRVSPLERYIQSFSPDDQEELNRTNYAPSIHQSFQTMNEGSQLWKSPICKDHSNELFTAELPDVSEEEAPRIRLRDCVEFADNWLTTINDNTPRRRLFGHWTIQDWSTGHENRITIVSYKTWLIRISLFGVDWNQTVILITQYSEAGGDELPPTQSMLRYEDPSGQYLPVIFFWELVPTPKQNLVDSIQQLRVVRRDALERKRERLILQRKAIVKVMLYRRPYLHATETLKGSWGLHTSFIEQAQADNTVDTSAYENMPDSELKYLFEQARVPLDDSADDVDDVPLRADDRARLLLEANSRAMAIRLDREQMQWDYEARILEAQQAILAQTMEARDWAVEASTGGERVYDTNTFPRSADDDLYQYTHNAGTVAFEQTVMDPMMYSAAEAPSSSTMTAHADWPGDEAGPSRPNVFDYQHM</sequence>
<accession>A0A423WBL3</accession>
<keyword evidence="3" id="KW-1185">Reference proteome</keyword>
<proteinExistence type="predicted"/>
<gene>
    <name evidence="2" type="ORF">VSDG_03380</name>
</gene>
<comment type="caution">
    <text evidence="2">The sequence shown here is derived from an EMBL/GenBank/DDBJ whole genome shotgun (WGS) entry which is preliminary data.</text>
</comment>
<evidence type="ECO:0000313" key="2">
    <source>
        <dbReference type="EMBL" id="ROW00695.1"/>
    </source>
</evidence>
<feature type="region of interest" description="Disordered" evidence="1">
    <location>
        <begin position="401"/>
        <end position="426"/>
    </location>
</feature>
<reference evidence="2 3" key="1">
    <citation type="submission" date="2015-09" db="EMBL/GenBank/DDBJ databases">
        <title>Host preference determinants of Valsa canker pathogens revealed by comparative genomics.</title>
        <authorList>
            <person name="Yin Z."/>
            <person name="Huang L."/>
        </authorList>
    </citation>
    <scope>NUCLEOTIDE SEQUENCE [LARGE SCALE GENOMIC DNA]</scope>
    <source>
        <strain evidence="2 3">YSFL</strain>
    </source>
</reference>
<evidence type="ECO:0000313" key="3">
    <source>
        <dbReference type="Proteomes" id="UP000284375"/>
    </source>
</evidence>
<protein>
    <submittedName>
        <fullName evidence="2">Uncharacterized protein</fullName>
    </submittedName>
</protein>